<dbReference type="Proteomes" id="UP000194464">
    <property type="component" value="Unassembled WGS sequence"/>
</dbReference>
<evidence type="ECO:0008006" key="5">
    <source>
        <dbReference type="Google" id="ProtNLM"/>
    </source>
</evidence>
<organism evidence="3 4">
    <name type="scientific">Plantibacter elymi</name>
    <name type="common">nom. nud.</name>
    <dbReference type="NCBI Taxonomy" id="199708"/>
    <lineage>
        <taxon>Bacteria</taxon>
        <taxon>Bacillati</taxon>
        <taxon>Actinomycetota</taxon>
        <taxon>Actinomycetes</taxon>
        <taxon>Micrococcales</taxon>
        <taxon>Microbacteriaceae</taxon>
        <taxon>Plantibacter</taxon>
    </lineage>
</organism>
<comment type="caution">
    <text evidence="3">The sequence shown here is derived from an EMBL/GenBank/DDBJ whole genome shotgun (WGS) entry which is preliminary data.</text>
</comment>
<evidence type="ECO:0000256" key="1">
    <source>
        <dbReference type="SAM" id="MobiDB-lite"/>
    </source>
</evidence>
<evidence type="ECO:0000313" key="3">
    <source>
        <dbReference type="EMBL" id="SMQ73332.1"/>
    </source>
</evidence>
<proteinExistence type="predicted"/>
<name>A0ABY1RHQ0_9MICO</name>
<feature type="compositionally biased region" description="Pro residues" evidence="1">
    <location>
        <begin position="8"/>
        <end position="21"/>
    </location>
</feature>
<keyword evidence="4" id="KW-1185">Reference proteome</keyword>
<keyword evidence="2" id="KW-0812">Transmembrane</keyword>
<protein>
    <recommendedName>
        <fullName evidence="5">Holin</fullName>
    </recommendedName>
</protein>
<keyword evidence="2" id="KW-1133">Transmembrane helix</keyword>
<feature type="transmembrane region" description="Helical" evidence="2">
    <location>
        <begin position="69"/>
        <end position="91"/>
    </location>
</feature>
<reference evidence="3 4" key="1">
    <citation type="submission" date="2017-04" db="EMBL/GenBank/DDBJ databases">
        <authorList>
            <person name="Varghese N."/>
            <person name="Submissions S."/>
        </authorList>
    </citation>
    <scope>NUCLEOTIDE SEQUENCE [LARGE SCALE GENOMIC DNA]</scope>
    <source>
        <strain evidence="3 4">VKM Ac-1784</strain>
    </source>
</reference>
<evidence type="ECO:0000256" key="2">
    <source>
        <dbReference type="SAM" id="Phobius"/>
    </source>
</evidence>
<keyword evidence="2" id="KW-0472">Membrane</keyword>
<feature type="transmembrane region" description="Helical" evidence="2">
    <location>
        <begin position="36"/>
        <end position="57"/>
    </location>
</feature>
<accession>A0ABY1RHQ0</accession>
<gene>
    <name evidence="3" type="ORF">SAMN06295909_3295</name>
</gene>
<sequence>MTEHRPAPEPPPTPPTPPPVPFPAQRIIRTVIQTTAAVILSSVACITTASIIAPQLLEAIRELLPDDVYAWAAAAVATTAAIAAALARIMAIPGVNGFLTRLSAGSTPRHARLDSDVESVAEERIS</sequence>
<evidence type="ECO:0000313" key="4">
    <source>
        <dbReference type="Proteomes" id="UP000194464"/>
    </source>
</evidence>
<dbReference type="EMBL" id="FXWJ01000005">
    <property type="protein sequence ID" value="SMQ73332.1"/>
    <property type="molecule type" value="Genomic_DNA"/>
</dbReference>
<feature type="region of interest" description="Disordered" evidence="1">
    <location>
        <begin position="1"/>
        <end position="21"/>
    </location>
</feature>